<dbReference type="Proteomes" id="UP000001302">
    <property type="component" value="Chromosome"/>
</dbReference>
<reference evidence="2" key="1">
    <citation type="submission" date="2010-08" db="EMBL/GenBank/DDBJ databases">
        <title>Genome sequence of Parvularcula bermudensis HTCC2503.</title>
        <authorList>
            <person name="Kang D.-M."/>
            <person name="Oh H.-M."/>
            <person name="Cho J.-C."/>
        </authorList>
    </citation>
    <scope>NUCLEOTIDE SEQUENCE [LARGE SCALE GENOMIC DNA]</scope>
    <source>
        <strain evidence="2">ATCC BAA-594 / HTCC2503 / KCTC 12087</strain>
    </source>
</reference>
<accession>E0TEL5</accession>
<keyword evidence="2" id="KW-1185">Reference proteome</keyword>
<proteinExistence type="predicted"/>
<evidence type="ECO:0000313" key="2">
    <source>
        <dbReference type="Proteomes" id="UP000001302"/>
    </source>
</evidence>
<reference evidence="1 2" key="2">
    <citation type="journal article" date="2011" name="J. Bacteriol.">
        <title>Complete genome sequence of strain HTCC2503T of Parvularcula bermudensis, the type species of the order "Parvularculales" in the class Alphaproteobacteria.</title>
        <authorList>
            <person name="Oh H.M."/>
            <person name="Kang I."/>
            <person name="Vergin K.L."/>
            <person name="Kang D."/>
            <person name="Rhee K.H."/>
            <person name="Giovannoni S.J."/>
            <person name="Cho J.C."/>
        </authorList>
    </citation>
    <scope>NUCLEOTIDE SEQUENCE [LARGE SCALE GENOMIC DNA]</scope>
    <source>
        <strain evidence="2">ATCC BAA-594 / HTCC2503 / KCTC 12087</strain>
    </source>
</reference>
<dbReference type="RefSeq" id="WP_013299872.1">
    <property type="nucleotide sequence ID" value="NC_014414.1"/>
</dbReference>
<dbReference type="eggNOG" id="ENOG5032AAZ">
    <property type="taxonomic scope" value="Bacteria"/>
</dbReference>
<dbReference type="HOGENOM" id="CLU_1353303_0_0_5"/>
<sequence>MSLDDEMAIDPAVFSMLEQDAPVLARLRQFALGLDRINWFAHLGEPPSRAVREAAAHYADRLGFPEADLAILADFDDAAAAAETLDWSSPAWEAEELLRADLTARALTVVSEEALEVGLKLIAQYAATAAKERVEEQAALWDMADEAAVNLAVGSLVQAINGAALALVAAADGGEPTEDHPFICKLRLFERGRWPVALIGSSLSVF</sequence>
<gene>
    <name evidence="1" type="ordered locus">PB2503_04117</name>
</gene>
<protein>
    <submittedName>
        <fullName evidence="1">Uncharacterized protein</fullName>
    </submittedName>
</protein>
<name>E0TEL5_PARBH</name>
<organism evidence="1 2">
    <name type="scientific">Parvularcula bermudensis (strain ATCC BAA-594 / HTCC2503 / KCTC 12087)</name>
    <dbReference type="NCBI Taxonomy" id="314260"/>
    <lineage>
        <taxon>Bacteria</taxon>
        <taxon>Pseudomonadati</taxon>
        <taxon>Pseudomonadota</taxon>
        <taxon>Alphaproteobacteria</taxon>
        <taxon>Parvularculales</taxon>
        <taxon>Parvularculaceae</taxon>
        <taxon>Parvularcula</taxon>
    </lineage>
</organism>
<dbReference type="OrthoDB" id="8448172at2"/>
<dbReference type="EMBL" id="CP002156">
    <property type="protein sequence ID" value="ADM08898.1"/>
    <property type="molecule type" value="Genomic_DNA"/>
</dbReference>
<evidence type="ECO:0000313" key="1">
    <source>
        <dbReference type="EMBL" id="ADM08898.1"/>
    </source>
</evidence>
<dbReference type="KEGG" id="pbr:PB2503_04117"/>
<dbReference type="AlphaFoldDB" id="E0TEL5"/>